<proteinExistence type="predicted"/>
<organism evidence="1 3">
    <name type="scientific">Rotaria magnacalcarata</name>
    <dbReference type="NCBI Taxonomy" id="392030"/>
    <lineage>
        <taxon>Eukaryota</taxon>
        <taxon>Metazoa</taxon>
        <taxon>Spiralia</taxon>
        <taxon>Gnathifera</taxon>
        <taxon>Rotifera</taxon>
        <taxon>Eurotatoria</taxon>
        <taxon>Bdelloidea</taxon>
        <taxon>Philodinida</taxon>
        <taxon>Philodinidae</taxon>
        <taxon>Rotaria</taxon>
    </lineage>
</organism>
<comment type="caution">
    <text evidence="1">The sequence shown here is derived from an EMBL/GenBank/DDBJ whole genome shotgun (WGS) entry which is preliminary data.</text>
</comment>
<dbReference type="Proteomes" id="UP000663855">
    <property type="component" value="Unassembled WGS sequence"/>
</dbReference>
<gene>
    <name evidence="1" type="ORF">CJN711_LOCUS31659</name>
    <name evidence="2" type="ORF">GIL414_LOCUS80270</name>
</gene>
<dbReference type="EMBL" id="CAJNOV010015132">
    <property type="protein sequence ID" value="CAF1567693.1"/>
    <property type="molecule type" value="Genomic_DNA"/>
</dbReference>
<protein>
    <submittedName>
        <fullName evidence="1">Uncharacterized protein</fullName>
    </submittedName>
</protein>
<reference evidence="1" key="1">
    <citation type="submission" date="2021-02" db="EMBL/GenBank/DDBJ databases">
        <authorList>
            <person name="Nowell W R."/>
        </authorList>
    </citation>
    <scope>NUCLEOTIDE SEQUENCE</scope>
</reference>
<feature type="non-terminal residue" evidence="1">
    <location>
        <position position="1"/>
    </location>
</feature>
<dbReference type="Proteomes" id="UP000681720">
    <property type="component" value="Unassembled WGS sequence"/>
</dbReference>
<evidence type="ECO:0000313" key="3">
    <source>
        <dbReference type="Proteomes" id="UP000663855"/>
    </source>
</evidence>
<dbReference type="AlphaFoldDB" id="A0A815Y8X7"/>
<name>A0A815Y8X7_9BILA</name>
<evidence type="ECO:0000313" key="2">
    <source>
        <dbReference type="EMBL" id="CAF5212368.1"/>
    </source>
</evidence>
<accession>A0A815Y8X7</accession>
<sequence length="114" mass="12649">SADSNVDKGLNLYILLHCLSSTNDNPYYYHYVNNGNPDDTNMFGHIIGTSGSGKFSALTPHMDALGRALAQLDINQNYIQRPNKTNELSFEQPFIISNATALHVCRSLIYGNLK</sequence>
<dbReference type="EMBL" id="CAJOBJ010354470">
    <property type="protein sequence ID" value="CAF5212368.1"/>
    <property type="molecule type" value="Genomic_DNA"/>
</dbReference>
<evidence type="ECO:0000313" key="1">
    <source>
        <dbReference type="EMBL" id="CAF1567693.1"/>
    </source>
</evidence>